<keyword evidence="3" id="KW-1185">Reference proteome</keyword>
<dbReference type="HOGENOM" id="CLU_897335_0_0_1"/>
<proteinExistence type="predicted"/>
<dbReference type="KEGG" id="lbc:LACBIDRAFT_331054"/>
<dbReference type="GeneID" id="6081056"/>
<dbReference type="EMBL" id="DS547121">
    <property type="protein sequence ID" value="EDR03905.1"/>
    <property type="molecule type" value="Genomic_DNA"/>
</dbReference>
<dbReference type="RefSeq" id="XP_001885473.1">
    <property type="nucleotide sequence ID" value="XM_001885438.1"/>
</dbReference>
<gene>
    <name evidence="2" type="ORF">LACBIDRAFT_331054</name>
</gene>
<name>B0DNA5_LACBS</name>
<reference evidence="2 3" key="1">
    <citation type="journal article" date="2008" name="Nature">
        <title>The genome of Laccaria bicolor provides insights into mycorrhizal symbiosis.</title>
        <authorList>
            <person name="Martin F."/>
            <person name="Aerts A."/>
            <person name="Ahren D."/>
            <person name="Brun A."/>
            <person name="Danchin E.G.J."/>
            <person name="Duchaussoy F."/>
            <person name="Gibon J."/>
            <person name="Kohler A."/>
            <person name="Lindquist E."/>
            <person name="Pereda V."/>
            <person name="Salamov A."/>
            <person name="Shapiro H.J."/>
            <person name="Wuyts J."/>
            <person name="Blaudez D."/>
            <person name="Buee M."/>
            <person name="Brokstein P."/>
            <person name="Canbaeck B."/>
            <person name="Cohen D."/>
            <person name="Courty P.E."/>
            <person name="Coutinho P.M."/>
            <person name="Delaruelle C."/>
            <person name="Detter J.C."/>
            <person name="Deveau A."/>
            <person name="DiFazio S."/>
            <person name="Duplessis S."/>
            <person name="Fraissinet-Tachet L."/>
            <person name="Lucic E."/>
            <person name="Frey-Klett P."/>
            <person name="Fourrey C."/>
            <person name="Feussner I."/>
            <person name="Gay G."/>
            <person name="Grimwood J."/>
            <person name="Hoegger P.J."/>
            <person name="Jain P."/>
            <person name="Kilaru S."/>
            <person name="Labbe J."/>
            <person name="Lin Y.C."/>
            <person name="Legue V."/>
            <person name="Le Tacon F."/>
            <person name="Marmeisse R."/>
            <person name="Melayah D."/>
            <person name="Montanini B."/>
            <person name="Muratet M."/>
            <person name="Nehls U."/>
            <person name="Niculita-Hirzel H."/>
            <person name="Oudot-Le Secq M.P."/>
            <person name="Peter M."/>
            <person name="Quesneville H."/>
            <person name="Rajashekar B."/>
            <person name="Reich M."/>
            <person name="Rouhier N."/>
            <person name="Schmutz J."/>
            <person name="Yin T."/>
            <person name="Chalot M."/>
            <person name="Henrissat B."/>
            <person name="Kuees U."/>
            <person name="Lucas S."/>
            <person name="Van de Peer Y."/>
            <person name="Podila G.K."/>
            <person name="Polle A."/>
            <person name="Pukkila P.J."/>
            <person name="Richardson P.M."/>
            <person name="Rouze P."/>
            <person name="Sanders I.R."/>
            <person name="Stajich J.E."/>
            <person name="Tunlid A."/>
            <person name="Tuskan G."/>
            <person name="Grigoriev I.V."/>
        </authorList>
    </citation>
    <scope>NUCLEOTIDE SEQUENCE [LARGE SCALE GENOMIC DNA]</scope>
    <source>
        <strain evidence="3">S238N-H82 / ATCC MYA-4686</strain>
    </source>
</reference>
<sequence>MSFCFELDGSPVSAELSCGPRSYVSIACSNCLGLSFSGECADLAVSVKIGDSWPTCIMSLLVSGKHQEFDLVLGGDWKGLMKELGLATGVIFPVALQCSIVHGPIPAFEVREQTSRRSASPPAGHGSSGGGDSGGHECVEPAGPLPTIDLPNCSLHIDNLNTEHVQFKSLICDPSSSFFVLGGSSSAVVEALRLHGVLYEGLSGDARRAALVHHLFYGHCHRRAMTNCRAVVQMSTSMVSLATSLSEEVLALFRRSELPSGIFQDLYMLRDPLLLTFVSTIIGIGRRTLHNRRSGLCARRRAAIRKITGT</sequence>
<evidence type="ECO:0000313" key="2">
    <source>
        <dbReference type="EMBL" id="EDR03905.1"/>
    </source>
</evidence>
<evidence type="ECO:0000256" key="1">
    <source>
        <dbReference type="SAM" id="MobiDB-lite"/>
    </source>
</evidence>
<protein>
    <submittedName>
        <fullName evidence="2">Predicted protein</fullName>
    </submittedName>
</protein>
<dbReference type="AlphaFoldDB" id="B0DNA5"/>
<dbReference type="InParanoid" id="B0DNA5"/>
<accession>B0DNA5</accession>
<dbReference type="Proteomes" id="UP000001194">
    <property type="component" value="Unassembled WGS sequence"/>
</dbReference>
<feature type="region of interest" description="Disordered" evidence="1">
    <location>
        <begin position="111"/>
        <end position="138"/>
    </location>
</feature>
<organism evidence="3">
    <name type="scientific">Laccaria bicolor (strain S238N-H82 / ATCC MYA-4686)</name>
    <name type="common">Bicoloured deceiver</name>
    <name type="synonym">Laccaria laccata var. bicolor</name>
    <dbReference type="NCBI Taxonomy" id="486041"/>
    <lineage>
        <taxon>Eukaryota</taxon>
        <taxon>Fungi</taxon>
        <taxon>Dikarya</taxon>
        <taxon>Basidiomycota</taxon>
        <taxon>Agaricomycotina</taxon>
        <taxon>Agaricomycetes</taxon>
        <taxon>Agaricomycetidae</taxon>
        <taxon>Agaricales</taxon>
        <taxon>Agaricineae</taxon>
        <taxon>Hydnangiaceae</taxon>
        <taxon>Laccaria</taxon>
    </lineage>
</organism>
<evidence type="ECO:0000313" key="3">
    <source>
        <dbReference type="Proteomes" id="UP000001194"/>
    </source>
</evidence>